<feature type="domain" description="Enoyl reductase (ER)" evidence="1">
    <location>
        <begin position="2"/>
        <end position="300"/>
    </location>
</feature>
<dbReference type="InterPro" id="IPR050700">
    <property type="entry name" value="YIM1/Zinc_Alcohol_DH_Fams"/>
</dbReference>
<dbReference type="AlphaFoldDB" id="A0A7S1F9C0"/>
<dbReference type="InterPro" id="IPR011032">
    <property type="entry name" value="GroES-like_sf"/>
</dbReference>
<evidence type="ECO:0000259" key="1">
    <source>
        <dbReference type="SMART" id="SM00829"/>
    </source>
</evidence>
<dbReference type="InterPro" id="IPR036291">
    <property type="entry name" value="NAD(P)-bd_dom_sf"/>
</dbReference>
<dbReference type="PANTHER" id="PTHR11695:SF294">
    <property type="entry name" value="RETICULON-4-INTERACTING PROTEIN 1, MITOCHONDRIAL"/>
    <property type="match status" value="1"/>
</dbReference>
<reference evidence="2" key="1">
    <citation type="submission" date="2021-01" db="EMBL/GenBank/DDBJ databases">
        <authorList>
            <person name="Corre E."/>
            <person name="Pelletier E."/>
            <person name="Niang G."/>
            <person name="Scheremetjew M."/>
            <person name="Finn R."/>
            <person name="Kale V."/>
            <person name="Holt S."/>
            <person name="Cochrane G."/>
            <person name="Meng A."/>
            <person name="Brown T."/>
            <person name="Cohen L."/>
        </authorList>
    </citation>
    <scope>NUCLEOTIDE SEQUENCE</scope>
</reference>
<sequence length="304" mass="31992">MRDVTAGQVRVRVEAAAINPVDYKKPTIPVASRWLASDGAVVGIDVSGTIEEVGVAVTGFDVGDAVFGFASGSLAQYAICDSGKIAHKPHALSHVDAATLPTAAVTGYQGLRDNGLKAGDQLLVLGASGGCGLAGVAIGKAMGAVVTGVCSSRNEAVVVSAGADRVVDYTKPETLASLRDFDMVYDTVTGSGTPSDPNYELQLRAALKAEKPYVALNAGASDWLRVLLSKITGLRRRLQRPFYDLVLTDQNGTDLEVLGKWAADGRLRLPVDKTFIFDAPSVTEAFDRLHSRRTVGKLVFVMAT</sequence>
<dbReference type="Gene3D" id="3.40.50.720">
    <property type="entry name" value="NAD(P)-binding Rossmann-like Domain"/>
    <property type="match status" value="1"/>
</dbReference>
<dbReference type="InterPro" id="IPR013154">
    <property type="entry name" value="ADH-like_N"/>
</dbReference>
<gene>
    <name evidence="2" type="ORF">NSCI0253_LOCUS25790</name>
</gene>
<dbReference type="EMBL" id="HBFQ01036592">
    <property type="protein sequence ID" value="CAD8851440.1"/>
    <property type="molecule type" value="Transcribed_RNA"/>
</dbReference>
<accession>A0A7S1F9C0</accession>
<name>A0A7S1F9C0_NOCSC</name>
<organism evidence="2">
    <name type="scientific">Noctiluca scintillans</name>
    <name type="common">Sea sparkle</name>
    <name type="synonym">Red tide dinoflagellate</name>
    <dbReference type="NCBI Taxonomy" id="2966"/>
    <lineage>
        <taxon>Eukaryota</taxon>
        <taxon>Sar</taxon>
        <taxon>Alveolata</taxon>
        <taxon>Dinophyceae</taxon>
        <taxon>Noctilucales</taxon>
        <taxon>Noctilucaceae</taxon>
        <taxon>Noctiluca</taxon>
    </lineage>
</organism>
<protein>
    <recommendedName>
        <fullName evidence="1">Enoyl reductase (ER) domain-containing protein</fullName>
    </recommendedName>
</protein>
<dbReference type="Pfam" id="PF08240">
    <property type="entry name" value="ADH_N"/>
    <property type="match status" value="1"/>
</dbReference>
<dbReference type="CDD" id="cd08267">
    <property type="entry name" value="MDR1"/>
    <property type="match status" value="1"/>
</dbReference>
<dbReference type="PANTHER" id="PTHR11695">
    <property type="entry name" value="ALCOHOL DEHYDROGENASE RELATED"/>
    <property type="match status" value="1"/>
</dbReference>
<dbReference type="SUPFAM" id="SSF50129">
    <property type="entry name" value="GroES-like"/>
    <property type="match status" value="1"/>
</dbReference>
<dbReference type="InterPro" id="IPR020843">
    <property type="entry name" value="ER"/>
</dbReference>
<evidence type="ECO:0000313" key="2">
    <source>
        <dbReference type="EMBL" id="CAD8851440.1"/>
    </source>
</evidence>
<dbReference type="SUPFAM" id="SSF51735">
    <property type="entry name" value="NAD(P)-binding Rossmann-fold domains"/>
    <property type="match status" value="1"/>
</dbReference>
<dbReference type="Gene3D" id="3.90.180.10">
    <property type="entry name" value="Medium-chain alcohol dehydrogenases, catalytic domain"/>
    <property type="match status" value="1"/>
</dbReference>
<proteinExistence type="predicted"/>
<dbReference type="GO" id="GO:0016491">
    <property type="term" value="F:oxidoreductase activity"/>
    <property type="evidence" value="ECO:0007669"/>
    <property type="project" value="InterPro"/>
</dbReference>
<dbReference type="SMART" id="SM00829">
    <property type="entry name" value="PKS_ER"/>
    <property type="match status" value="1"/>
</dbReference>
<dbReference type="Pfam" id="PF13602">
    <property type="entry name" value="ADH_zinc_N_2"/>
    <property type="match status" value="1"/>
</dbReference>